<dbReference type="EMBL" id="KV453909">
    <property type="protein sequence ID" value="ODV81985.1"/>
    <property type="molecule type" value="Genomic_DNA"/>
</dbReference>
<dbReference type="Pfam" id="PF14226">
    <property type="entry name" value="DIOX_N"/>
    <property type="match status" value="1"/>
</dbReference>
<dbReference type="InterPro" id="IPR044861">
    <property type="entry name" value="IPNS-like_FE2OG_OXY"/>
</dbReference>
<dbReference type="GeneID" id="30980600"/>
<gene>
    <name evidence="3" type="ORF">CANTADRAFT_19585</name>
</gene>
<dbReference type="Proteomes" id="UP000094285">
    <property type="component" value="Unassembled WGS sequence"/>
</dbReference>
<keyword evidence="1" id="KW-0479">Metal-binding</keyword>
<evidence type="ECO:0000313" key="3">
    <source>
        <dbReference type="EMBL" id="ODV81985.1"/>
    </source>
</evidence>
<proteinExistence type="inferred from homology"/>
<evidence type="ECO:0000256" key="1">
    <source>
        <dbReference type="RuleBase" id="RU003682"/>
    </source>
</evidence>
<feature type="domain" description="Fe2OG dioxygenase" evidence="2">
    <location>
        <begin position="175"/>
        <end position="293"/>
    </location>
</feature>
<dbReference type="InterPro" id="IPR027443">
    <property type="entry name" value="IPNS-like_sf"/>
</dbReference>
<keyword evidence="1" id="KW-0560">Oxidoreductase</keyword>
<sequence>MSFTEIPIIDLSLAFDPSTKPQFLLDLRHAIINIGFLLLKNYESLGPDDETLANVKHQAQDFFALPDAVKLGCEMIHSPHFLGYTRLANEVTASHTDWREQIDLATELPAPGSDEPIYRNIEGPNLWPDAEAIPNFRPVILDYIHKMTRLSTVFRGLVMESIGLSSDILDGYFKPNQQCKMKLVAYPDSSALQGKKSVTLNDTSATNQGVGPHRDSDLLTYIYQATNHTDSLQVQNFQGQWITVPNVPRTLVVNAGQTLEAITQGVCKATIHRVLTPKPGSGTRISVPFFLTIDLDSYKSTLEHIPAEIIALKEVRDGKIKDWAVDVGFQFQPDVSKEPVGYAVFRNRIKSHHDVAQRWYPEIYKQVMSEYTH</sequence>
<dbReference type="SUPFAM" id="SSF51197">
    <property type="entry name" value="Clavaminate synthase-like"/>
    <property type="match status" value="1"/>
</dbReference>
<dbReference type="Pfam" id="PF03171">
    <property type="entry name" value="2OG-FeII_Oxy"/>
    <property type="match status" value="1"/>
</dbReference>
<name>A0A1E4SR60_9ASCO</name>
<keyword evidence="1" id="KW-0408">Iron</keyword>
<comment type="similarity">
    <text evidence="1">Belongs to the iron/ascorbate-dependent oxidoreductase family.</text>
</comment>
<dbReference type="InterPro" id="IPR050231">
    <property type="entry name" value="Iron_ascorbate_oxido_reductase"/>
</dbReference>
<dbReference type="PANTHER" id="PTHR47990">
    <property type="entry name" value="2-OXOGLUTARATE (2OG) AND FE(II)-DEPENDENT OXYGENASE SUPERFAMILY PROTEIN-RELATED"/>
    <property type="match status" value="1"/>
</dbReference>
<keyword evidence="3" id="KW-0223">Dioxygenase</keyword>
<evidence type="ECO:0000313" key="4">
    <source>
        <dbReference type="Proteomes" id="UP000094285"/>
    </source>
</evidence>
<reference evidence="4" key="1">
    <citation type="submission" date="2016-05" db="EMBL/GenBank/DDBJ databases">
        <title>Comparative genomics of biotechnologically important yeasts.</title>
        <authorList>
            <consortium name="DOE Joint Genome Institute"/>
            <person name="Riley R."/>
            <person name="Haridas S."/>
            <person name="Wolfe K.H."/>
            <person name="Lopes M.R."/>
            <person name="Hittinger C.T."/>
            <person name="Goker M."/>
            <person name="Salamov A."/>
            <person name="Wisecaver J."/>
            <person name="Long T.M."/>
            <person name="Aerts A.L."/>
            <person name="Barry K."/>
            <person name="Choi C."/>
            <person name="Clum A."/>
            <person name="Coughlan A.Y."/>
            <person name="Deshpande S."/>
            <person name="Douglass A.P."/>
            <person name="Hanson S.J."/>
            <person name="Klenk H.-P."/>
            <person name="Labutti K."/>
            <person name="Lapidus A."/>
            <person name="Lindquist E."/>
            <person name="Lipzen A."/>
            <person name="Meier-Kolthoff J.P."/>
            <person name="Ohm R.A."/>
            <person name="Otillar R.P."/>
            <person name="Pangilinan J."/>
            <person name="Peng Y."/>
            <person name="Rokas A."/>
            <person name="Rosa C.A."/>
            <person name="Scheuner C."/>
            <person name="Sibirny A.A."/>
            <person name="Slot J.C."/>
            <person name="Stielow J.B."/>
            <person name="Sun H."/>
            <person name="Kurtzman C.P."/>
            <person name="Blackwell M."/>
            <person name="Grigoriev I.V."/>
            <person name="Jeffries T.W."/>
        </authorList>
    </citation>
    <scope>NUCLEOTIDE SEQUENCE [LARGE SCALE GENOMIC DNA]</scope>
    <source>
        <strain evidence="4">NRRL Y-17324</strain>
    </source>
</reference>
<evidence type="ECO:0000259" key="2">
    <source>
        <dbReference type="PROSITE" id="PS51471"/>
    </source>
</evidence>
<dbReference type="Gene3D" id="2.60.120.330">
    <property type="entry name" value="B-lactam Antibiotic, Isopenicillin N Synthase, Chain"/>
    <property type="match status" value="1"/>
</dbReference>
<protein>
    <submittedName>
        <fullName evidence="3">Naringenin 3-dioxygenase</fullName>
    </submittedName>
</protein>
<dbReference type="PROSITE" id="PS51471">
    <property type="entry name" value="FE2OG_OXY"/>
    <property type="match status" value="1"/>
</dbReference>
<dbReference type="OrthoDB" id="288590at2759"/>
<dbReference type="GO" id="GO:0051213">
    <property type="term" value="F:dioxygenase activity"/>
    <property type="evidence" value="ECO:0007669"/>
    <property type="project" value="UniProtKB-KW"/>
</dbReference>
<dbReference type="AlphaFoldDB" id="A0A1E4SR60"/>
<organism evidence="3 4">
    <name type="scientific">Suhomyces tanzawaensis NRRL Y-17324</name>
    <dbReference type="NCBI Taxonomy" id="984487"/>
    <lineage>
        <taxon>Eukaryota</taxon>
        <taxon>Fungi</taxon>
        <taxon>Dikarya</taxon>
        <taxon>Ascomycota</taxon>
        <taxon>Saccharomycotina</taxon>
        <taxon>Pichiomycetes</taxon>
        <taxon>Debaryomycetaceae</taxon>
        <taxon>Suhomyces</taxon>
    </lineage>
</organism>
<dbReference type="RefSeq" id="XP_020067107.1">
    <property type="nucleotide sequence ID" value="XM_020206463.1"/>
</dbReference>
<accession>A0A1E4SR60</accession>
<dbReference type="InterPro" id="IPR005123">
    <property type="entry name" value="Oxoglu/Fe-dep_dioxygenase_dom"/>
</dbReference>
<dbReference type="GO" id="GO:0046872">
    <property type="term" value="F:metal ion binding"/>
    <property type="evidence" value="ECO:0007669"/>
    <property type="project" value="UniProtKB-KW"/>
</dbReference>
<dbReference type="STRING" id="984487.A0A1E4SR60"/>
<keyword evidence="4" id="KW-1185">Reference proteome</keyword>
<dbReference type="GO" id="GO:0044283">
    <property type="term" value="P:small molecule biosynthetic process"/>
    <property type="evidence" value="ECO:0007669"/>
    <property type="project" value="UniProtKB-ARBA"/>
</dbReference>
<dbReference type="InterPro" id="IPR026992">
    <property type="entry name" value="DIOX_N"/>
</dbReference>